<accession>A0AA36GR02</accession>
<dbReference type="InterPro" id="IPR032413">
    <property type="entry name" value="Arm_3"/>
</dbReference>
<dbReference type="Gene3D" id="1.20.5.690">
    <property type="entry name" value="Importin-alpha, importin-beta-binding domain"/>
    <property type="match status" value="1"/>
</dbReference>
<evidence type="ECO:0000256" key="3">
    <source>
        <dbReference type="ARBA" id="ARBA00022927"/>
    </source>
</evidence>
<organism evidence="8 9">
    <name type="scientific">Cylicocyclus nassatus</name>
    <name type="common">Nematode worm</name>
    <dbReference type="NCBI Taxonomy" id="53992"/>
    <lineage>
        <taxon>Eukaryota</taxon>
        <taxon>Metazoa</taxon>
        <taxon>Ecdysozoa</taxon>
        <taxon>Nematoda</taxon>
        <taxon>Chromadorea</taxon>
        <taxon>Rhabditida</taxon>
        <taxon>Rhabditina</taxon>
        <taxon>Rhabditomorpha</taxon>
        <taxon>Strongyloidea</taxon>
        <taxon>Strongylidae</taxon>
        <taxon>Cylicocyclus</taxon>
    </lineage>
</organism>
<dbReference type="SUPFAM" id="SSF48371">
    <property type="entry name" value="ARM repeat"/>
    <property type="match status" value="1"/>
</dbReference>
<evidence type="ECO:0000256" key="6">
    <source>
        <dbReference type="SAM" id="MobiDB-lite"/>
    </source>
</evidence>
<dbReference type="InterPro" id="IPR011989">
    <property type="entry name" value="ARM-like"/>
</dbReference>
<evidence type="ECO:0000313" key="8">
    <source>
        <dbReference type="EMBL" id="CAJ0596710.1"/>
    </source>
</evidence>
<gene>
    <name evidence="8" type="ORF">CYNAS_LOCUS8693</name>
</gene>
<protein>
    <recommendedName>
        <fullName evidence="7">IBB domain-containing protein</fullName>
    </recommendedName>
</protein>
<keyword evidence="9" id="KW-1185">Reference proteome</keyword>
<feature type="compositionally biased region" description="Basic and acidic residues" evidence="6">
    <location>
        <begin position="41"/>
        <end position="62"/>
    </location>
</feature>
<evidence type="ECO:0000256" key="5">
    <source>
        <dbReference type="PROSITE-ProRule" id="PRU00561"/>
    </source>
</evidence>
<dbReference type="PANTHER" id="PTHR23316">
    <property type="entry name" value="IMPORTIN ALPHA"/>
    <property type="match status" value="1"/>
</dbReference>
<evidence type="ECO:0000256" key="4">
    <source>
        <dbReference type="PROSITE-ProRule" id="PRU00259"/>
    </source>
</evidence>
<dbReference type="EMBL" id="CATQJL010000223">
    <property type="protein sequence ID" value="CAJ0596710.1"/>
    <property type="molecule type" value="Genomic_DNA"/>
</dbReference>
<name>A0AA36GR02_CYLNA</name>
<feature type="repeat" description="ARM" evidence="4">
    <location>
        <begin position="141"/>
        <end position="183"/>
    </location>
</feature>
<dbReference type="InterPro" id="IPR000225">
    <property type="entry name" value="Armadillo"/>
</dbReference>
<dbReference type="Pfam" id="PF16186">
    <property type="entry name" value="Arm_3"/>
    <property type="match status" value="1"/>
</dbReference>
<keyword evidence="3" id="KW-0653">Protein transport</keyword>
<dbReference type="GO" id="GO:0061608">
    <property type="term" value="F:nuclear import signal receptor activity"/>
    <property type="evidence" value="ECO:0007669"/>
    <property type="project" value="InterPro"/>
</dbReference>
<dbReference type="PROSITE" id="PS50176">
    <property type="entry name" value="ARM_REPEAT"/>
    <property type="match status" value="1"/>
</dbReference>
<evidence type="ECO:0000256" key="2">
    <source>
        <dbReference type="ARBA" id="ARBA00022448"/>
    </source>
</evidence>
<dbReference type="Pfam" id="PF00514">
    <property type="entry name" value="Arm"/>
    <property type="match status" value="5"/>
</dbReference>
<dbReference type="InterPro" id="IPR016024">
    <property type="entry name" value="ARM-type_fold"/>
</dbReference>
<dbReference type="GO" id="GO:0006606">
    <property type="term" value="P:protein import into nucleus"/>
    <property type="evidence" value="ECO:0007669"/>
    <property type="project" value="InterPro"/>
</dbReference>
<feature type="domain" description="IBB" evidence="7">
    <location>
        <begin position="17"/>
        <end position="79"/>
    </location>
</feature>
<dbReference type="Gene3D" id="1.25.10.10">
    <property type="entry name" value="Leucine-rich Repeat Variant"/>
    <property type="match status" value="1"/>
</dbReference>
<dbReference type="Pfam" id="PF01749">
    <property type="entry name" value="IBB"/>
    <property type="match status" value="1"/>
</dbReference>
<proteinExistence type="inferred from homology"/>
<comment type="similarity">
    <text evidence="1">Belongs to the importin alpha family.</text>
</comment>
<feature type="region of interest" description="Disordered" evidence="6">
    <location>
        <begin position="40"/>
        <end position="83"/>
    </location>
</feature>
<dbReference type="PROSITE" id="PS51214">
    <property type="entry name" value="IBB"/>
    <property type="match status" value="1"/>
</dbReference>
<dbReference type="SMART" id="SM00185">
    <property type="entry name" value="ARM"/>
    <property type="match status" value="8"/>
</dbReference>
<keyword evidence="2 5" id="KW-0813">Transport</keyword>
<comment type="caution">
    <text evidence="8">The sequence shown here is derived from an EMBL/GenBank/DDBJ whole genome shotgun (WGS) entry which is preliminary data.</text>
</comment>
<dbReference type="Proteomes" id="UP001176961">
    <property type="component" value="Unassembled WGS sequence"/>
</dbReference>
<dbReference type="InterPro" id="IPR002652">
    <property type="entry name" value="Importin-a_IBB"/>
</dbReference>
<evidence type="ECO:0000313" key="9">
    <source>
        <dbReference type="Proteomes" id="UP001176961"/>
    </source>
</evidence>
<feature type="compositionally biased region" description="Acidic residues" evidence="6">
    <location>
        <begin position="74"/>
        <end position="83"/>
    </location>
</feature>
<evidence type="ECO:0000256" key="1">
    <source>
        <dbReference type="ARBA" id="ARBA00010394"/>
    </source>
</evidence>
<evidence type="ECO:0000259" key="7">
    <source>
        <dbReference type="PROSITE" id="PS51214"/>
    </source>
</evidence>
<dbReference type="InterPro" id="IPR036975">
    <property type="entry name" value="Importin-a_IBB_sf"/>
</dbReference>
<reference evidence="8" key="1">
    <citation type="submission" date="2023-07" db="EMBL/GenBank/DDBJ databases">
        <authorList>
            <consortium name="CYATHOMIX"/>
        </authorList>
    </citation>
    <scope>NUCLEOTIDE SEQUENCE</scope>
    <source>
        <strain evidence="8">N/A</strain>
    </source>
</reference>
<sequence length="695" mass="77656">MDRFLHNILVRKMALRATQGENMHGADLDEAARLKQYKNVARHEDMRRRRNESSVEIRKQKGADLMMKRRNQQTEEEEEGELSDLDLKTAPTTINKLTNEDIIKILSHNPTLEQMRQCFEALRRTLSRSKNPPVDDVIKCGLVSALVEALKVEDDKVRFEAAWALTNIVSGTSEQTVSAVEAGATLPLVQLTQSPNPGLAEQALWAVANIAGDSAQLRDYVIQCSGVDALMALVDRLDQLDVSCARTLAWAFSNMCRHKNPHAPLPILERLSKGLAKLISHPDKQVRQDACWAVSYLTDGPDEQITLAQTSGVLPHVLEFLRDTDAMVAPALRVLGNMSTGNDELTQCVVDLNTLNEIIPLSERSKSTTVVKECCWLISNIIAGTNSQIQAVIDAGIMPFIIEVLKSGDFKCQFEASWAVANLAQGGTAEQILTLLQDNAIPALCSALKQSNIDLLNNALETLYALLNTVSACCPERLDEVREAVEENDGLDHLERLQESESDKVYATAYRIISDYFSDGDNEEEHKPGHKSTFSALAFTNNRRDQQRTLTGFDCRREAKIDFQACGPDPSDIWNFAHRTSNVSRKPDLQDLPESIVITLNDFILDALSLGNEDLEGYRLNATRSLRTSFWISLGTSDEEREKKFNYLLEQKTFYCGQTRTCIAEALHTRLRRSDLVGRQGKYDEVGMEEKSATQ</sequence>
<dbReference type="AlphaFoldDB" id="A0AA36GR02"/>